<accession>A0A0A8YRM3</accession>
<name>A0A0A8YRM3_ARUDO</name>
<reference evidence="1" key="2">
    <citation type="journal article" date="2015" name="Data Brief">
        <title>Shoot transcriptome of the giant reed, Arundo donax.</title>
        <authorList>
            <person name="Barrero R.A."/>
            <person name="Guerrero F.D."/>
            <person name="Moolhuijzen P."/>
            <person name="Goolsby J.A."/>
            <person name="Tidwell J."/>
            <person name="Bellgard S.E."/>
            <person name="Bellgard M.I."/>
        </authorList>
    </citation>
    <scope>NUCLEOTIDE SEQUENCE</scope>
    <source>
        <tissue evidence="1">Shoot tissue taken approximately 20 cm above the soil surface</tissue>
    </source>
</reference>
<evidence type="ECO:0000313" key="1">
    <source>
        <dbReference type="EMBL" id="JAD29534.1"/>
    </source>
</evidence>
<dbReference type="AlphaFoldDB" id="A0A0A8YRM3"/>
<reference evidence="1" key="1">
    <citation type="submission" date="2014-09" db="EMBL/GenBank/DDBJ databases">
        <authorList>
            <person name="Magalhaes I.L.F."/>
            <person name="Oliveira U."/>
            <person name="Santos F.R."/>
            <person name="Vidigal T.H.D.A."/>
            <person name="Brescovit A.D."/>
            <person name="Santos A.J."/>
        </authorList>
    </citation>
    <scope>NUCLEOTIDE SEQUENCE</scope>
    <source>
        <tissue evidence="1">Shoot tissue taken approximately 20 cm above the soil surface</tissue>
    </source>
</reference>
<dbReference type="EMBL" id="GBRH01268361">
    <property type="protein sequence ID" value="JAD29534.1"/>
    <property type="molecule type" value="Transcribed_RNA"/>
</dbReference>
<protein>
    <submittedName>
        <fullName evidence="1">Uncharacterized protein</fullName>
    </submittedName>
</protein>
<sequence length="27" mass="2794">MFAKCQASSRLSLTACLKGVVVLLVGV</sequence>
<proteinExistence type="predicted"/>
<organism evidence="1">
    <name type="scientific">Arundo donax</name>
    <name type="common">Giant reed</name>
    <name type="synonym">Donax arundinaceus</name>
    <dbReference type="NCBI Taxonomy" id="35708"/>
    <lineage>
        <taxon>Eukaryota</taxon>
        <taxon>Viridiplantae</taxon>
        <taxon>Streptophyta</taxon>
        <taxon>Embryophyta</taxon>
        <taxon>Tracheophyta</taxon>
        <taxon>Spermatophyta</taxon>
        <taxon>Magnoliopsida</taxon>
        <taxon>Liliopsida</taxon>
        <taxon>Poales</taxon>
        <taxon>Poaceae</taxon>
        <taxon>PACMAD clade</taxon>
        <taxon>Arundinoideae</taxon>
        <taxon>Arundineae</taxon>
        <taxon>Arundo</taxon>
    </lineage>
</organism>